<feature type="transmembrane region" description="Helical" evidence="1">
    <location>
        <begin position="449"/>
        <end position="470"/>
    </location>
</feature>
<keyword evidence="1" id="KW-1133">Transmembrane helix</keyword>
<proteinExistence type="predicted"/>
<feature type="transmembrane region" description="Helical" evidence="1">
    <location>
        <begin position="415"/>
        <end position="437"/>
    </location>
</feature>
<name>A0ABP7FU29_9MICO</name>
<dbReference type="EMBL" id="BAABAE010000004">
    <property type="protein sequence ID" value="GAA3748389.1"/>
    <property type="molecule type" value="Genomic_DNA"/>
</dbReference>
<feature type="chain" id="PRO_5045235144" evidence="2">
    <location>
        <begin position="27"/>
        <end position="551"/>
    </location>
</feature>
<feature type="transmembrane region" description="Helical" evidence="1">
    <location>
        <begin position="514"/>
        <end position="537"/>
    </location>
</feature>
<dbReference type="RefSeq" id="WP_344757246.1">
    <property type="nucleotide sequence ID" value="NZ_BAABAE010000004.1"/>
</dbReference>
<evidence type="ECO:0000313" key="4">
    <source>
        <dbReference type="Proteomes" id="UP001501004"/>
    </source>
</evidence>
<keyword evidence="4" id="KW-1185">Reference proteome</keyword>
<protein>
    <submittedName>
        <fullName evidence="3">Uncharacterized protein</fullName>
    </submittedName>
</protein>
<accession>A0ABP7FU29</accession>
<evidence type="ECO:0000313" key="3">
    <source>
        <dbReference type="EMBL" id="GAA3748389.1"/>
    </source>
</evidence>
<feature type="transmembrane region" description="Helical" evidence="1">
    <location>
        <begin position="325"/>
        <end position="348"/>
    </location>
</feature>
<sequence length="551" mass="58197">MTRLILALAVIMFPLVVATPASPAYADESACADSYYDQESLEFFTPELRYLPPPLRVAAWDCAVRDADRPFGLDTGSAVEYTLVYADVDFDVVVRMARAFEEQGWLTNYAAITSIDTGGGMQNSVLYSADQLAALDSPPLFAGGRFGNAATNRDIISLSYADGDTYTTNGSVFTTPSLVVEVVLTESFAGDGIADPSVLSGLKSIGDVAVTPTGAAAVGGTAVILTLVIGYPGSLLNSVIGPRYDQFVDRMRKRRAARRSKAVGAGGTTSAVPDQAGTDSAAASAVDTPAPTRLFGWLFIPGLLIASIISGFVDPSFGLNAMSARLLVTAFLSLLVFNVAAWSLVRVIMRKRHPDAVATVKFRWGSLILVTVAVLIARLLEFHPGVIFGLVAGLVFATTLSKAKNAMVVVLGTGFGLAVALLAWVGFSLLAPIAAGAPGNLLLVSASEFFSAVTIEGIASLPLALLPLLALDGHKLFDYNKWLWALCYLVGLLAFMLVLLTIPNSWGEIAGDFVRWIVLFCAFGVVAVAVWAIHLAFERREAAAKAQSVPG</sequence>
<organism evidence="3 4">
    <name type="scientific">Leifsonella bigeumensis</name>
    <dbReference type="NCBI Taxonomy" id="433643"/>
    <lineage>
        <taxon>Bacteria</taxon>
        <taxon>Bacillati</taxon>
        <taxon>Actinomycetota</taxon>
        <taxon>Actinomycetes</taxon>
        <taxon>Micrococcales</taxon>
        <taxon>Microbacteriaceae</taxon>
        <taxon>Leifsonella</taxon>
    </lineage>
</organism>
<gene>
    <name evidence="3" type="ORF">GCM10022239_24740</name>
</gene>
<comment type="caution">
    <text evidence="3">The sequence shown here is derived from an EMBL/GenBank/DDBJ whole genome shotgun (WGS) entry which is preliminary data.</text>
</comment>
<feature type="transmembrane region" description="Helical" evidence="1">
    <location>
        <begin position="482"/>
        <end position="502"/>
    </location>
</feature>
<feature type="transmembrane region" description="Helical" evidence="1">
    <location>
        <begin position="294"/>
        <end position="313"/>
    </location>
</feature>
<evidence type="ECO:0000256" key="1">
    <source>
        <dbReference type="SAM" id="Phobius"/>
    </source>
</evidence>
<feature type="transmembrane region" description="Helical" evidence="1">
    <location>
        <begin position="386"/>
        <end position="403"/>
    </location>
</feature>
<reference evidence="4" key="1">
    <citation type="journal article" date="2019" name="Int. J. Syst. Evol. Microbiol.">
        <title>The Global Catalogue of Microorganisms (GCM) 10K type strain sequencing project: providing services to taxonomists for standard genome sequencing and annotation.</title>
        <authorList>
            <consortium name="The Broad Institute Genomics Platform"/>
            <consortium name="The Broad Institute Genome Sequencing Center for Infectious Disease"/>
            <person name="Wu L."/>
            <person name="Ma J."/>
        </authorList>
    </citation>
    <scope>NUCLEOTIDE SEQUENCE [LARGE SCALE GENOMIC DNA]</scope>
    <source>
        <strain evidence="4">JCM 16949</strain>
    </source>
</reference>
<keyword evidence="1" id="KW-0812">Transmembrane</keyword>
<keyword evidence="1" id="KW-0472">Membrane</keyword>
<evidence type="ECO:0000256" key="2">
    <source>
        <dbReference type="SAM" id="SignalP"/>
    </source>
</evidence>
<dbReference type="Proteomes" id="UP001501004">
    <property type="component" value="Unassembled WGS sequence"/>
</dbReference>
<feature type="transmembrane region" description="Helical" evidence="1">
    <location>
        <begin position="360"/>
        <end position="380"/>
    </location>
</feature>
<keyword evidence="2" id="KW-0732">Signal</keyword>
<feature type="signal peptide" evidence="2">
    <location>
        <begin position="1"/>
        <end position="26"/>
    </location>
</feature>